<dbReference type="EMBL" id="LSRS01000006">
    <property type="protein sequence ID" value="KAF1084285.1"/>
    <property type="molecule type" value="Genomic_DNA"/>
</dbReference>
<organism evidence="2 3">
    <name type="scientific">Sporotomaculum syntrophicum</name>
    <dbReference type="NCBI Taxonomy" id="182264"/>
    <lineage>
        <taxon>Bacteria</taxon>
        <taxon>Bacillati</taxon>
        <taxon>Bacillota</taxon>
        <taxon>Clostridia</taxon>
        <taxon>Eubacteriales</taxon>
        <taxon>Desulfallaceae</taxon>
        <taxon>Sporotomaculum</taxon>
    </lineage>
</organism>
<accession>A0A9D2WMS6</accession>
<comment type="caution">
    <text evidence="2">The sequence shown here is derived from an EMBL/GenBank/DDBJ whole genome shotgun (WGS) entry which is preliminary data.</text>
</comment>
<protein>
    <recommendedName>
        <fullName evidence="1">DUF3885 domain-containing protein</fullName>
    </recommendedName>
</protein>
<dbReference type="OrthoDB" id="72213at2"/>
<dbReference type="RefSeq" id="WP_161822962.1">
    <property type="nucleotide sequence ID" value="NZ_LSRS01000006.1"/>
</dbReference>
<keyword evidence="3" id="KW-1185">Reference proteome</keyword>
<reference evidence="2" key="1">
    <citation type="submission" date="2016-02" db="EMBL/GenBank/DDBJ databases">
        <title>Draft Genome Sequence of Sporotomaculum syntrophicum Strain FB, a Syntrophic Benzoate Degrader.</title>
        <authorList>
            <person name="Nobu M.K."/>
            <person name="Narihiro T."/>
            <person name="Qiu Y.-L."/>
            <person name="Ohashi A."/>
            <person name="Liu W.-T."/>
            <person name="Yuji S."/>
        </authorList>
    </citation>
    <scope>NUCLEOTIDE SEQUENCE</scope>
    <source>
        <strain evidence="2">FB</strain>
    </source>
</reference>
<evidence type="ECO:0000259" key="1">
    <source>
        <dbReference type="Pfam" id="PF13021"/>
    </source>
</evidence>
<name>A0A9D2WMS6_9FIRM</name>
<dbReference type="Pfam" id="PF13021">
    <property type="entry name" value="DUF3885"/>
    <property type="match status" value="1"/>
</dbReference>
<feature type="domain" description="DUF3885" evidence="1">
    <location>
        <begin position="6"/>
        <end position="205"/>
    </location>
</feature>
<evidence type="ECO:0000313" key="2">
    <source>
        <dbReference type="EMBL" id="KAF1084285.1"/>
    </source>
</evidence>
<dbReference type="AlphaFoldDB" id="A0A9D2WMS6"/>
<evidence type="ECO:0000313" key="3">
    <source>
        <dbReference type="Proteomes" id="UP000798488"/>
    </source>
</evidence>
<dbReference type="Proteomes" id="UP000798488">
    <property type="component" value="Unassembled WGS sequence"/>
</dbReference>
<gene>
    <name evidence="2" type="ORF">SPSYN_02689</name>
</gene>
<proteinExistence type="predicted"/>
<dbReference type="InterPro" id="IPR024976">
    <property type="entry name" value="DUF3885"/>
</dbReference>
<sequence>MGINSLDKYLAEQFPLLKLKQPLFYNFPVGIRFDLGGNLEISEGRMEQCYKRSYTLFSEINKSSDELFVVVYVDSWDEYPINESEPQVFNIFKKYFYGKDFSCKVIKDKFEYRYKEPEDLDDTKTYRFFVKCRVEEINFKEMIIAKLNQSVGIAPFILGDLYFVNQSRNIIFHIYDDRGLDVISSSKHKLIEIYKKYREWILEYDREKIDQVFV</sequence>